<name>A0A835UV03_VANPL</name>
<dbReference type="InterPro" id="IPR057314">
    <property type="entry name" value="PUB2-4-like_N"/>
</dbReference>
<dbReference type="OrthoDB" id="7537227at2759"/>
<dbReference type="SMART" id="SM00504">
    <property type="entry name" value="Ubox"/>
    <property type="match status" value="1"/>
</dbReference>
<dbReference type="SUPFAM" id="SSF57850">
    <property type="entry name" value="RING/U-box"/>
    <property type="match status" value="1"/>
</dbReference>
<dbReference type="InterPro" id="IPR045210">
    <property type="entry name" value="RING-Ubox_PUB"/>
</dbReference>
<protein>
    <recommendedName>
        <fullName evidence="3">RING-type E3 ubiquitin transferase</fullName>
        <ecNumber evidence="3">2.3.2.27</ecNumber>
    </recommendedName>
</protein>
<accession>A0A835UV03</accession>
<keyword evidence="4" id="KW-0808">Transferase</keyword>
<feature type="compositionally biased region" description="Polar residues" evidence="8">
    <location>
        <begin position="367"/>
        <end position="377"/>
    </location>
</feature>
<feature type="repeat" description="ARM" evidence="7">
    <location>
        <begin position="620"/>
        <end position="662"/>
    </location>
</feature>
<dbReference type="EC" id="2.3.2.27" evidence="3"/>
<dbReference type="Gene3D" id="3.30.40.10">
    <property type="entry name" value="Zinc/RING finger domain, C3HC4 (zinc finger)"/>
    <property type="match status" value="1"/>
</dbReference>
<dbReference type="InterPro" id="IPR011989">
    <property type="entry name" value="ARM-like"/>
</dbReference>
<sequence length="902" mass="99150">MRAEPNPETGEFGEGLVEETAGGDAESDVDKDIEQMNSIKILVNSITLFGLLSSSNCMKEAVIRRYHKSINEVLMLLKPALEETIILQIVLDEKLNDLLFDLDALVDEAGELLGSWDNMMSKVYFLWKIEPVITMMKISAISICQLISSQSSIASAENLESIIKKIQLIHYDGTLDNVKVALEDQMNKRLPKSDNLEKISNALSLSSNQELLMEIVALDKLKSKGVRSDNHAELEFIDHAMAMITYMHDCYLKVNQLHSINGVPIPPDYCCPLSLQLMFDPVIVASGQTYERTFIKSWIDQGFNVCAKTRQTLAQSNLIPNYTVKGLIATWCESNNIKLPDPVKSRNQSLPIAFSSPSDAKAIDGNWSPSGSHQPNNKHTRTSEEGLLNINFHKDLSASNGVQENYQNEKSLSPRHRPSSPFRNANEFDTGIERKPLSVLEDRNRPRPEPRHVNDGGQTSISSKQELPPDDQLKGGGDSGSASAAVLNDHHEEVGDARTLSRVPSDLTHYSSDASGEVMQEVPASSTPQLEPELPYKFTELRSRSSQNLWRRPSERFAQKVISSPSLDNRPDLSGVETQVRKLVEDLRSDSVDVQRATTEELRLLAKHNMENRIVIANCGSVPLLVGLLHSSDPKTQENAVTALLNLSINDNNKTAIANADAIDPLIHVLETGNPEAKENSAATLFSLSVIEENKVRIGRSGAIKPLVELLGSGTPRGKRDAATALFNLSIFHENKARIVQAGAVRYLVELMDPAAGMVDKAVAVLANLATIPEGRTAIGHEGGIPMLVEVVELGSARGKENAAAALLQLCTNSNRFCSLVLQEGAVPPLVALSQSGTPRAKEKMVYLKFLHNHLISSIQLQLASRPRLFSATSATSDMVVQGEHDMDGRFCRICVWIVREL</sequence>
<dbReference type="PROSITE" id="PS51698">
    <property type="entry name" value="U_BOX"/>
    <property type="match status" value="1"/>
</dbReference>
<dbReference type="PANTHER" id="PTHR23315:SF7">
    <property type="entry name" value="U-BOX DOMAIN-CONTAINING PROTEIN 4"/>
    <property type="match status" value="1"/>
</dbReference>
<dbReference type="Gene3D" id="1.25.10.10">
    <property type="entry name" value="Leucine-rich Repeat Variant"/>
    <property type="match status" value="1"/>
</dbReference>
<organism evidence="10 11">
    <name type="scientific">Vanilla planifolia</name>
    <name type="common">Vanilla</name>
    <dbReference type="NCBI Taxonomy" id="51239"/>
    <lineage>
        <taxon>Eukaryota</taxon>
        <taxon>Viridiplantae</taxon>
        <taxon>Streptophyta</taxon>
        <taxon>Embryophyta</taxon>
        <taxon>Tracheophyta</taxon>
        <taxon>Spermatophyta</taxon>
        <taxon>Magnoliopsida</taxon>
        <taxon>Liliopsida</taxon>
        <taxon>Asparagales</taxon>
        <taxon>Orchidaceae</taxon>
        <taxon>Vanilloideae</taxon>
        <taxon>Vanilleae</taxon>
        <taxon>Vanilla</taxon>
    </lineage>
</organism>
<evidence type="ECO:0000256" key="6">
    <source>
        <dbReference type="ARBA" id="ARBA00022786"/>
    </source>
</evidence>
<dbReference type="GO" id="GO:0016567">
    <property type="term" value="P:protein ubiquitination"/>
    <property type="evidence" value="ECO:0007669"/>
    <property type="project" value="UniProtKB-UniPathway"/>
</dbReference>
<evidence type="ECO:0000256" key="5">
    <source>
        <dbReference type="ARBA" id="ARBA00022737"/>
    </source>
</evidence>
<dbReference type="InterPro" id="IPR058678">
    <property type="entry name" value="ARM_PUB"/>
</dbReference>
<comment type="caution">
    <text evidence="10">The sequence shown here is derived from an EMBL/GenBank/DDBJ whole genome shotgun (WGS) entry which is preliminary data.</text>
</comment>
<feature type="compositionally biased region" description="Polar residues" evidence="8">
    <location>
        <begin position="456"/>
        <end position="465"/>
    </location>
</feature>
<keyword evidence="5" id="KW-0677">Repeat</keyword>
<dbReference type="Pfam" id="PF25598">
    <property type="entry name" value="ARM_PUB"/>
    <property type="match status" value="1"/>
</dbReference>
<evidence type="ECO:0000256" key="1">
    <source>
        <dbReference type="ARBA" id="ARBA00000900"/>
    </source>
</evidence>
<evidence type="ECO:0000256" key="7">
    <source>
        <dbReference type="PROSITE-ProRule" id="PRU00259"/>
    </source>
</evidence>
<dbReference type="CDD" id="cd16664">
    <property type="entry name" value="RING-Ubox_PUB"/>
    <property type="match status" value="1"/>
</dbReference>
<comment type="catalytic activity">
    <reaction evidence="1">
        <text>S-ubiquitinyl-[E2 ubiquitin-conjugating enzyme]-L-cysteine + [acceptor protein]-L-lysine = [E2 ubiquitin-conjugating enzyme]-L-cysteine + N(6)-ubiquitinyl-[acceptor protein]-L-lysine.</text>
        <dbReference type="EC" id="2.3.2.27"/>
    </reaction>
</comment>
<dbReference type="SMART" id="SM00185">
    <property type="entry name" value="ARM"/>
    <property type="match status" value="5"/>
</dbReference>
<dbReference type="InterPro" id="IPR013083">
    <property type="entry name" value="Znf_RING/FYVE/PHD"/>
</dbReference>
<dbReference type="SUPFAM" id="SSF48371">
    <property type="entry name" value="ARM repeat"/>
    <property type="match status" value="1"/>
</dbReference>
<feature type="domain" description="U-box" evidence="9">
    <location>
        <begin position="264"/>
        <end position="338"/>
    </location>
</feature>
<dbReference type="AlphaFoldDB" id="A0A835UV03"/>
<evidence type="ECO:0000256" key="2">
    <source>
        <dbReference type="ARBA" id="ARBA00004906"/>
    </source>
</evidence>
<dbReference type="EMBL" id="JADCNM010000007">
    <property type="protein sequence ID" value="KAG0474968.1"/>
    <property type="molecule type" value="Genomic_DNA"/>
</dbReference>
<dbReference type="FunFam" id="1.25.10.10:FF:000082">
    <property type="entry name" value="RING-type E3 ubiquitin transferase"/>
    <property type="match status" value="1"/>
</dbReference>
<evidence type="ECO:0000256" key="8">
    <source>
        <dbReference type="SAM" id="MobiDB-lite"/>
    </source>
</evidence>
<evidence type="ECO:0000313" key="10">
    <source>
        <dbReference type="EMBL" id="KAG0474968.1"/>
    </source>
</evidence>
<dbReference type="InterPro" id="IPR000225">
    <property type="entry name" value="Armadillo"/>
</dbReference>
<dbReference type="PANTHER" id="PTHR23315">
    <property type="entry name" value="U BOX DOMAIN-CONTAINING"/>
    <property type="match status" value="1"/>
</dbReference>
<feature type="repeat" description="ARM" evidence="7">
    <location>
        <begin position="702"/>
        <end position="744"/>
    </location>
</feature>
<dbReference type="Proteomes" id="UP000639772">
    <property type="component" value="Chromosome 7"/>
</dbReference>
<reference evidence="10 11" key="1">
    <citation type="journal article" date="2020" name="Nat. Food">
        <title>A phased Vanilla planifolia genome enables genetic improvement of flavour and production.</title>
        <authorList>
            <person name="Hasing T."/>
            <person name="Tang H."/>
            <person name="Brym M."/>
            <person name="Khazi F."/>
            <person name="Huang T."/>
            <person name="Chambers A.H."/>
        </authorList>
    </citation>
    <scope>NUCLEOTIDE SEQUENCE [LARGE SCALE GENOMIC DNA]</scope>
    <source>
        <tissue evidence="10">Leaf</tissue>
    </source>
</reference>
<feature type="region of interest" description="Disordered" evidence="8">
    <location>
        <begin position="361"/>
        <end position="381"/>
    </location>
</feature>
<gene>
    <name evidence="10" type="ORF">HPP92_014654</name>
</gene>
<evidence type="ECO:0000259" key="9">
    <source>
        <dbReference type="PROSITE" id="PS51698"/>
    </source>
</evidence>
<dbReference type="InterPro" id="IPR003613">
    <property type="entry name" value="Ubox_domain"/>
</dbReference>
<evidence type="ECO:0000313" key="11">
    <source>
        <dbReference type="Proteomes" id="UP000639772"/>
    </source>
</evidence>
<evidence type="ECO:0000256" key="3">
    <source>
        <dbReference type="ARBA" id="ARBA00012483"/>
    </source>
</evidence>
<proteinExistence type="predicted"/>
<keyword evidence="6" id="KW-0833">Ubl conjugation pathway</keyword>
<feature type="region of interest" description="Disordered" evidence="8">
    <location>
        <begin position="1"/>
        <end position="29"/>
    </location>
</feature>
<dbReference type="Pfam" id="PF25240">
    <property type="entry name" value="PUB2_N"/>
    <property type="match status" value="1"/>
</dbReference>
<evidence type="ECO:0000256" key="4">
    <source>
        <dbReference type="ARBA" id="ARBA00022679"/>
    </source>
</evidence>
<comment type="pathway">
    <text evidence="2">Protein modification; protein ubiquitination.</text>
</comment>
<dbReference type="UniPathway" id="UPA00143"/>
<feature type="compositionally biased region" description="Basic and acidic residues" evidence="8">
    <location>
        <begin position="431"/>
        <end position="454"/>
    </location>
</feature>
<dbReference type="InterPro" id="IPR016024">
    <property type="entry name" value="ARM-type_fold"/>
</dbReference>
<feature type="repeat" description="ARM" evidence="7">
    <location>
        <begin position="743"/>
        <end position="784"/>
    </location>
</feature>
<feature type="region of interest" description="Disordered" evidence="8">
    <location>
        <begin position="405"/>
        <end position="533"/>
    </location>
</feature>
<dbReference type="Pfam" id="PF04564">
    <property type="entry name" value="U-box"/>
    <property type="match status" value="1"/>
</dbReference>
<dbReference type="GO" id="GO:0061630">
    <property type="term" value="F:ubiquitin protein ligase activity"/>
    <property type="evidence" value="ECO:0007669"/>
    <property type="project" value="UniProtKB-EC"/>
</dbReference>
<dbReference type="PROSITE" id="PS50176">
    <property type="entry name" value="ARM_REPEAT"/>
    <property type="match status" value="3"/>
</dbReference>